<dbReference type="RefSeq" id="WP_136735133.1">
    <property type="nucleotide sequence ID" value="NZ_SWDB01000010.1"/>
</dbReference>
<comment type="caution">
    <text evidence="2">The sequence shown here is derived from an EMBL/GenBank/DDBJ whole genome shotgun (WGS) entry which is preliminary data.</text>
</comment>
<feature type="transmembrane region" description="Helical" evidence="1">
    <location>
        <begin position="500"/>
        <end position="519"/>
    </location>
</feature>
<proteinExistence type="predicted"/>
<evidence type="ECO:0000313" key="2">
    <source>
        <dbReference type="EMBL" id="TKB46125.1"/>
    </source>
</evidence>
<dbReference type="OrthoDB" id="9150973at2"/>
<name>A0A4U1B6I6_9GAMM</name>
<reference evidence="2 3" key="1">
    <citation type="submission" date="2019-04" db="EMBL/GenBank/DDBJ databases">
        <title>Thalassotalea guangxiensis sp. nov., isolated from sediment of the coastal wetland.</title>
        <authorList>
            <person name="Zheng S."/>
            <person name="Zhang D."/>
        </authorList>
    </citation>
    <scope>NUCLEOTIDE SEQUENCE [LARGE SCALE GENOMIC DNA]</scope>
    <source>
        <strain evidence="2 3">ZS-4</strain>
    </source>
</reference>
<accession>A0A4U1B6I6</accession>
<sequence>MSKLINNDKLPFIIGVTGHRLLPSGEQLGTLRGDFRQALLYWRNKVEKHTPIWLLSGFAQGADLLAIDVVEELIQELSWDENFVKVVPCLAMPYEAMLIDFEGSNECPPEFGRDALVEKYARYRPNCIVVPHGLLDDDYRSALKDRQYGLARNQLYLNQGAFLAKYCNVVIAMWDGLASRGLGGTADVVRLKCAETKGLDLSGVPEEILPFDEFEGGPLGVVHYIHTPTFGEAENRSSILSEFHVVDSNLFPRQKLLGAITHAVSTEQGHDEKITTREARLLQQQIELFNLNACEYQNENPINKSEGSSNKVFDVADNSAIYFQSRYKKRLVTFYVSVVFTFLSYELFTFTVGSILGIVMNILVLLILLWVMFLRERAGKVLYKSKYQLARCIAEALRIKDSLNQVSDSAHAELYISREQRLRLPVLLQTLSYSDLFNQWKISHADNGKDFNAARTDWLDEQIAFFESRLQISGRIKWKLVSSKKPKQAYQTLSKYPSKCLGYAALFGGLHLLTQGPFLHGHPYLDTIQSIMLFTIQMLLMTSGAAAFWLEYNNYQSNYKNYESLLVLFKRAKAWISDSCESESKKVLVMQKLASEAMREHTAWYFTERSNDMKLNRLRKSVKLH</sequence>
<dbReference type="AlphaFoldDB" id="A0A4U1B6I6"/>
<gene>
    <name evidence="2" type="ORF">E8M12_05725</name>
</gene>
<keyword evidence="1" id="KW-1133">Transmembrane helix</keyword>
<feature type="transmembrane region" description="Helical" evidence="1">
    <location>
        <begin position="354"/>
        <end position="374"/>
    </location>
</feature>
<keyword evidence="1" id="KW-0812">Transmembrane</keyword>
<feature type="transmembrane region" description="Helical" evidence="1">
    <location>
        <begin position="531"/>
        <end position="550"/>
    </location>
</feature>
<organism evidence="2 3">
    <name type="scientific">Thalassotalea mangrovi</name>
    <dbReference type="NCBI Taxonomy" id="2572245"/>
    <lineage>
        <taxon>Bacteria</taxon>
        <taxon>Pseudomonadati</taxon>
        <taxon>Pseudomonadota</taxon>
        <taxon>Gammaproteobacteria</taxon>
        <taxon>Alteromonadales</taxon>
        <taxon>Colwelliaceae</taxon>
        <taxon>Thalassotalea</taxon>
    </lineage>
</organism>
<keyword evidence="1" id="KW-0472">Membrane</keyword>
<feature type="transmembrane region" description="Helical" evidence="1">
    <location>
        <begin position="331"/>
        <end position="348"/>
    </location>
</feature>
<evidence type="ECO:0000256" key="1">
    <source>
        <dbReference type="SAM" id="Phobius"/>
    </source>
</evidence>
<dbReference type="EMBL" id="SWDB01000010">
    <property type="protein sequence ID" value="TKB46125.1"/>
    <property type="molecule type" value="Genomic_DNA"/>
</dbReference>
<protein>
    <recommendedName>
        <fullName evidence="4">DUF4231 domain-containing protein</fullName>
    </recommendedName>
</protein>
<dbReference type="Gene3D" id="3.40.50.450">
    <property type="match status" value="1"/>
</dbReference>
<evidence type="ECO:0008006" key="4">
    <source>
        <dbReference type="Google" id="ProtNLM"/>
    </source>
</evidence>
<evidence type="ECO:0000313" key="3">
    <source>
        <dbReference type="Proteomes" id="UP000307999"/>
    </source>
</evidence>
<keyword evidence="3" id="KW-1185">Reference proteome</keyword>
<dbReference type="Proteomes" id="UP000307999">
    <property type="component" value="Unassembled WGS sequence"/>
</dbReference>